<evidence type="ECO:0000256" key="2">
    <source>
        <dbReference type="ARBA" id="ARBA00011050"/>
    </source>
</evidence>
<accession>A0ABP0DAD3</accession>
<reference evidence="9 10" key="1">
    <citation type="submission" date="2024-01" db="EMBL/GenBank/DDBJ databases">
        <authorList>
            <person name="Allen C."/>
            <person name="Tagirdzhanova G."/>
        </authorList>
    </citation>
    <scope>NUCLEOTIDE SEQUENCE [LARGE SCALE GENOMIC DNA]</scope>
    <source>
        <strain evidence="9 10">CBS 119000</strain>
    </source>
</reference>
<feature type="region of interest" description="Disordered" evidence="7">
    <location>
        <begin position="127"/>
        <end position="211"/>
    </location>
</feature>
<dbReference type="Gene3D" id="1.10.472.30">
    <property type="entry name" value="Transcription elongation factor S-II, central domain"/>
    <property type="match status" value="1"/>
</dbReference>
<comment type="function">
    <text evidence="1">Negative regulator of transcription elongation.</text>
</comment>
<dbReference type="InterPro" id="IPR012921">
    <property type="entry name" value="SPOC_C"/>
</dbReference>
<feature type="compositionally biased region" description="Basic and acidic residues" evidence="7">
    <location>
        <begin position="398"/>
        <end position="407"/>
    </location>
</feature>
<feature type="region of interest" description="Disordered" evidence="7">
    <location>
        <begin position="659"/>
        <end position="863"/>
    </location>
</feature>
<dbReference type="CDD" id="cd21538">
    <property type="entry name" value="SPOC_TFIIS"/>
    <property type="match status" value="1"/>
</dbReference>
<feature type="compositionally biased region" description="Basic and acidic residues" evidence="7">
    <location>
        <begin position="183"/>
        <end position="202"/>
    </location>
</feature>
<evidence type="ECO:0000256" key="3">
    <source>
        <dbReference type="ARBA" id="ARBA00021616"/>
    </source>
</evidence>
<comment type="caution">
    <text evidence="9">The sequence shown here is derived from an EMBL/GenBank/DDBJ whole genome shotgun (WGS) entry which is preliminary data.</text>
</comment>
<comment type="similarity">
    <text evidence="2">Belongs to the BYE1 family.</text>
</comment>
<feature type="region of interest" description="Disordered" evidence="7">
    <location>
        <begin position="439"/>
        <end position="490"/>
    </location>
</feature>
<dbReference type="Gene3D" id="3.30.40.10">
    <property type="entry name" value="Zinc/RING finger domain, C3HC4 (zinc finger)"/>
    <property type="match status" value="1"/>
</dbReference>
<evidence type="ECO:0000313" key="9">
    <source>
        <dbReference type="EMBL" id="CAK7264047.1"/>
    </source>
</evidence>
<feature type="region of interest" description="Disordered" evidence="7">
    <location>
        <begin position="1"/>
        <end position="52"/>
    </location>
</feature>
<dbReference type="SMART" id="SM00249">
    <property type="entry name" value="PHD"/>
    <property type="match status" value="1"/>
</dbReference>
<evidence type="ECO:0000256" key="6">
    <source>
        <dbReference type="ARBA" id="ARBA00022833"/>
    </source>
</evidence>
<dbReference type="InterPro" id="IPR019786">
    <property type="entry name" value="Zinc_finger_PHD-type_CS"/>
</dbReference>
<dbReference type="SMART" id="SM00510">
    <property type="entry name" value="TFS2M"/>
    <property type="match status" value="1"/>
</dbReference>
<gene>
    <name evidence="9" type="primary">BYE1</name>
    <name evidence="9" type="ORF">SEPCBS119000_000800</name>
</gene>
<feature type="compositionally biased region" description="Low complexity" evidence="7">
    <location>
        <begin position="784"/>
        <end position="803"/>
    </location>
</feature>
<feature type="region of interest" description="Disordered" evidence="7">
    <location>
        <begin position="336"/>
        <end position="416"/>
    </location>
</feature>
<evidence type="ECO:0000256" key="5">
    <source>
        <dbReference type="ARBA" id="ARBA00022771"/>
    </source>
</evidence>
<dbReference type="Pfam" id="PF07500">
    <property type="entry name" value="TFIIS_M"/>
    <property type="match status" value="1"/>
</dbReference>
<feature type="compositionally biased region" description="Basic residues" evidence="7">
    <location>
        <begin position="138"/>
        <end position="150"/>
    </location>
</feature>
<keyword evidence="10" id="KW-1185">Reference proteome</keyword>
<feature type="compositionally biased region" description="Basic and acidic residues" evidence="7">
    <location>
        <begin position="127"/>
        <end position="137"/>
    </location>
</feature>
<organism evidence="9 10">
    <name type="scientific">Sporothrix epigloea</name>
    <dbReference type="NCBI Taxonomy" id="1892477"/>
    <lineage>
        <taxon>Eukaryota</taxon>
        <taxon>Fungi</taxon>
        <taxon>Dikarya</taxon>
        <taxon>Ascomycota</taxon>
        <taxon>Pezizomycotina</taxon>
        <taxon>Sordariomycetes</taxon>
        <taxon>Sordariomycetidae</taxon>
        <taxon>Ophiostomatales</taxon>
        <taxon>Ophiostomataceae</taxon>
        <taxon>Sporothrix</taxon>
    </lineage>
</organism>
<evidence type="ECO:0000313" key="10">
    <source>
        <dbReference type="Proteomes" id="UP001642502"/>
    </source>
</evidence>
<proteinExistence type="inferred from homology"/>
<protein>
    <recommendedName>
        <fullName evidence="3">Transcription factor BYE1</fullName>
    </recommendedName>
</protein>
<dbReference type="Pfam" id="PF20826">
    <property type="entry name" value="PHD_5"/>
    <property type="match status" value="1"/>
</dbReference>
<dbReference type="EMBL" id="CAWUON010000005">
    <property type="protein sequence ID" value="CAK7264047.1"/>
    <property type="molecule type" value="Genomic_DNA"/>
</dbReference>
<dbReference type="Proteomes" id="UP001642502">
    <property type="component" value="Unassembled WGS sequence"/>
</dbReference>
<feature type="compositionally biased region" description="Polar residues" evidence="7">
    <location>
        <begin position="715"/>
        <end position="726"/>
    </location>
</feature>
<dbReference type="SUPFAM" id="SSF46942">
    <property type="entry name" value="Elongation factor TFIIS domain 2"/>
    <property type="match status" value="1"/>
</dbReference>
<dbReference type="InterPro" id="IPR001965">
    <property type="entry name" value="Znf_PHD"/>
</dbReference>
<dbReference type="SUPFAM" id="SSF57903">
    <property type="entry name" value="FYVE/PHD zinc finger"/>
    <property type="match status" value="1"/>
</dbReference>
<feature type="compositionally biased region" description="Polar residues" evidence="7">
    <location>
        <begin position="674"/>
        <end position="687"/>
    </location>
</feature>
<name>A0ABP0DAD3_9PEZI</name>
<dbReference type="InterPro" id="IPR011011">
    <property type="entry name" value="Znf_FYVE_PHD"/>
</dbReference>
<dbReference type="PANTHER" id="PTHR11477:SF11">
    <property type="entry name" value="TRANSCRIPTION FACTOR BYE1"/>
    <property type="match status" value="1"/>
</dbReference>
<feature type="compositionally biased region" description="Polar residues" evidence="7">
    <location>
        <begin position="733"/>
        <end position="749"/>
    </location>
</feature>
<feature type="region of interest" description="Disordered" evidence="7">
    <location>
        <begin position="923"/>
        <end position="980"/>
    </location>
</feature>
<feature type="compositionally biased region" description="Low complexity" evidence="7">
    <location>
        <begin position="959"/>
        <end position="972"/>
    </location>
</feature>
<feature type="compositionally biased region" description="Basic and acidic residues" evidence="7">
    <location>
        <begin position="358"/>
        <end position="388"/>
    </location>
</feature>
<keyword evidence="4" id="KW-0479">Metal-binding</keyword>
<evidence type="ECO:0000256" key="7">
    <source>
        <dbReference type="SAM" id="MobiDB-lite"/>
    </source>
</evidence>
<sequence length="980" mass="107049">MSDAEPRRSVRSTKGQHKSLDQLDQLTLDGKKRGRKGSKKPESPQEDDGSEEEIIRCVCGAREQDGDPGEPWIACDTCAAWQHNVCMGMSVYSEDLPKEYYCEQCRPENHKELLEGIERGEMPWEERRRQYEEEKASGKRRKGGRKAKPKRNSDAKEGSAKPSPPPETRRDSKGGAGSKRKTRADSEEDNKPEKPLKRKLSEEGLTVYRPPADLPDRISGLAEARQAPAKGLSRAITEVLGSLHKRDEFAPAEGDTVETTAERFAIQIERAVHDAYLSHKEYGAQLRTLRFNLKENHELCARLVNGSLTPPMLATMTSDELASRELRQKTARMRAQAERQSILEAEDTSAPRLRRTHKGEELVERESMAMISEDKPSSLRRQSVRDAIDSVDSGTTESARRKVEADSGTKQGRSNLRVVTKDGDKKDFDIKRVFSSVRSPTLASADRPRRPSQARFPADGPGDDPDVDRMLQDDGDESPPYSPTEETDPDIVWRGMINMNSVASFHATARHVGGVNLSATIGLPWTTLVPQTLTVAGRIDSQIATEYLCSLRYSAPTDISVASLSPATDTAKADFLALIDYFTQRRRYGVISEKGVSNVRDTYLVPVPAGTSSHPEFMLNLEDNFIPTSRTAPMLLLVVVYRNDVAAMEKLRGPNWAGQAVAGNETGPAPVSNIPASQNSTPSTATTMPVAVPGYSNGEGSRTASVSAPAFSPVVPQTPTMSTPNQPFAPAQPSMQSQLQPPHQQSTTRSLPQMQSVSPQPPQPQPNSPAQQHYVPIRPPTMHQASPPSAAPQPLLSAASSPSRIHQQMHQAPPVGRPALHQASAPAPLPYATGSAPSSYNHSHSPTQTQLAAREQAQRDGEASAREILGPMASCSAAGFLMTQAAKMQKNEWLLVRAVFEQQPQTQNDLQLLKEELERYNERNHHSHQHHNNSGATAPAVVDAARQSQTPVPVPRVPAPTAAAPASMPYAVSGSTPGQT</sequence>
<dbReference type="Pfam" id="PF23257">
    <property type="entry name" value="DUF7071"/>
    <property type="match status" value="1"/>
</dbReference>
<dbReference type="PROSITE" id="PS01359">
    <property type="entry name" value="ZF_PHD_1"/>
    <property type="match status" value="1"/>
</dbReference>
<evidence type="ECO:0000256" key="1">
    <source>
        <dbReference type="ARBA" id="ARBA00002311"/>
    </source>
</evidence>
<dbReference type="InterPro" id="IPR055499">
    <property type="entry name" value="DUF7071"/>
</dbReference>
<dbReference type="InterPro" id="IPR036575">
    <property type="entry name" value="TFIIS_cen_dom_sf"/>
</dbReference>
<dbReference type="InterPro" id="IPR013083">
    <property type="entry name" value="Znf_RING/FYVE/PHD"/>
</dbReference>
<dbReference type="InterPro" id="IPR003618">
    <property type="entry name" value="TFIIS_cen_dom"/>
</dbReference>
<evidence type="ECO:0000259" key="8">
    <source>
        <dbReference type="PROSITE" id="PS51321"/>
    </source>
</evidence>
<dbReference type="Pfam" id="PF07744">
    <property type="entry name" value="SPOC"/>
    <property type="match status" value="1"/>
</dbReference>
<feature type="domain" description="TFIIS central" evidence="8">
    <location>
        <begin position="224"/>
        <end position="349"/>
    </location>
</feature>
<evidence type="ECO:0000256" key="4">
    <source>
        <dbReference type="ARBA" id="ARBA00022723"/>
    </source>
</evidence>
<keyword evidence="5" id="KW-0863">Zinc-finger</keyword>
<feature type="compositionally biased region" description="Polar residues" evidence="7">
    <location>
        <begin position="835"/>
        <end position="851"/>
    </location>
</feature>
<dbReference type="PANTHER" id="PTHR11477">
    <property type="entry name" value="TRANSCRIPTION FACTOR S-II ZINC FINGER DOMAIN-CONTAINING PROTEIN"/>
    <property type="match status" value="1"/>
</dbReference>
<keyword evidence="6" id="KW-0862">Zinc</keyword>
<dbReference type="PROSITE" id="PS51321">
    <property type="entry name" value="TFIIS_CENTRAL"/>
    <property type="match status" value="1"/>
</dbReference>